<comment type="cofactor">
    <cofactor evidence="13">
        <name>Zn(2+)</name>
        <dbReference type="ChEBI" id="CHEBI:29105"/>
    </cofactor>
    <text evidence="13">Binds 1 zinc ion per subunit.</text>
</comment>
<evidence type="ECO:0000256" key="12">
    <source>
        <dbReference type="PIRSR" id="PIRSR018001-1"/>
    </source>
</evidence>
<dbReference type="SUPFAM" id="SSF53187">
    <property type="entry name" value="Zn-dependent exopeptidases"/>
    <property type="match status" value="1"/>
</dbReference>
<dbReference type="NCBIfam" id="NF002601">
    <property type="entry name" value="PRK02259.1"/>
    <property type="match status" value="1"/>
</dbReference>
<evidence type="ECO:0000259" key="15">
    <source>
        <dbReference type="Pfam" id="PF24827"/>
    </source>
</evidence>
<dbReference type="GO" id="GO:0019807">
    <property type="term" value="F:aspartoacylase activity"/>
    <property type="evidence" value="ECO:0007669"/>
    <property type="project" value="UniProtKB-EC"/>
</dbReference>
<keyword evidence="4" id="KW-0963">Cytoplasm</keyword>
<evidence type="ECO:0000256" key="13">
    <source>
        <dbReference type="PIRSR" id="PIRSR018001-3"/>
    </source>
</evidence>
<dbReference type="Proteomes" id="UP000594220">
    <property type="component" value="Unplaced"/>
</dbReference>
<dbReference type="GO" id="GO:0005829">
    <property type="term" value="C:cytosol"/>
    <property type="evidence" value="ECO:0007669"/>
    <property type="project" value="Ensembl"/>
</dbReference>
<keyword evidence="8" id="KW-0539">Nucleus</keyword>
<dbReference type="EC" id="3.5.1.15" evidence="9"/>
<dbReference type="InterPro" id="IPR050178">
    <property type="entry name" value="AspA/AstE_fam"/>
</dbReference>
<sequence>MTSCSVVLEAPVRRVAIFGGTHGNELSGVFLVKHWQKNGAEIQRSGLQVTPFITNPRAVKKCTRYIDCDLNRVFDPDNLGRKVMEDIPYEVRKAQEINNLFGPKGSDVAYDLIFDLHNTTSNMGGTLILENSRNDFIIQMFHYIKVKLILNKLLHIYFYMLLKDCIPVQGLNYTDSWAKHPVGVEVGPQPQGVLRADILDKMRKIIKHGLDFIYLSFLGEEFPPCTIEVYRIIEKVDYPRNKNDEIIAIIHPCLQDQDWQPLNKGDPIFLTCDGETIAYEGDSTVYPTFVNEAAYYEKKQAFMKTVKLKLTHALSPAS</sequence>
<dbReference type="Pfam" id="PF24827">
    <property type="entry name" value="AstE_AspA_cat"/>
    <property type="match status" value="1"/>
</dbReference>
<dbReference type="Pfam" id="PF04952">
    <property type="entry name" value="AstE_AspA_hybrid"/>
    <property type="match status" value="1"/>
</dbReference>
<keyword evidence="17" id="KW-1185">Reference proteome</keyword>
<dbReference type="InterPro" id="IPR055438">
    <property type="entry name" value="AstE_AspA_cat"/>
</dbReference>
<dbReference type="PANTHER" id="PTHR15162:SF9">
    <property type="entry name" value="ASPARTOACYLASE"/>
    <property type="match status" value="1"/>
</dbReference>
<accession>A0A7M4F2V3</accession>
<dbReference type="GO" id="GO:0006083">
    <property type="term" value="P:acetate metabolic process"/>
    <property type="evidence" value="ECO:0007669"/>
    <property type="project" value="Ensembl"/>
</dbReference>
<dbReference type="InterPro" id="IPR007036">
    <property type="entry name" value="Aste_AspA_hybrid_dom"/>
</dbReference>
<evidence type="ECO:0000256" key="2">
    <source>
        <dbReference type="ARBA" id="ARBA00004496"/>
    </source>
</evidence>
<evidence type="ECO:0000256" key="11">
    <source>
        <dbReference type="ARBA" id="ARBA00042829"/>
    </source>
</evidence>
<dbReference type="GO" id="GO:0006531">
    <property type="term" value="P:aspartate metabolic process"/>
    <property type="evidence" value="ECO:0007669"/>
    <property type="project" value="Ensembl"/>
</dbReference>
<feature type="domain" description="AstE/AspA barrel-sandwich hybrid" evidence="14">
    <location>
        <begin position="226"/>
        <end position="305"/>
    </location>
</feature>
<dbReference type="FunFam" id="2.20.25.160:FF:000001">
    <property type="entry name" value="Aspartoacylase"/>
    <property type="match status" value="1"/>
</dbReference>
<protein>
    <recommendedName>
        <fullName evidence="10">Aspartoacylase</fullName>
        <ecNumber evidence="9">3.5.1.15</ecNumber>
    </recommendedName>
    <alternativeName>
        <fullName evidence="11">Aminoacylase-2</fullName>
    </alternativeName>
</protein>
<evidence type="ECO:0000313" key="17">
    <source>
        <dbReference type="Proteomes" id="UP000594220"/>
    </source>
</evidence>
<comment type="subcellular location">
    <subcellularLocation>
        <location evidence="2">Cytoplasm</location>
    </subcellularLocation>
    <subcellularLocation>
        <location evidence="1">Nucleus</location>
    </subcellularLocation>
</comment>
<dbReference type="HAMAP" id="MF_00704">
    <property type="entry name" value="Aspartoacylase"/>
    <property type="match status" value="1"/>
</dbReference>
<dbReference type="OMA" id="THGNEIN"/>
<evidence type="ECO:0000256" key="10">
    <source>
        <dbReference type="ARBA" id="ARBA00040105"/>
    </source>
</evidence>
<dbReference type="PANTHER" id="PTHR15162">
    <property type="entry name" value="ASPARTOACYLASE"/>
    <property type="match status" value="1"/>
</dbReference>
<reference evidence="16" key="2">
    <citation type="submission" date="2025-09" db="UniProtKB">
        <authorList>
            <consortium name="Ensembl"/>
        </authorList>
    </citation>
    <scope>IDENTIFICATION</scope>
</reference>
<evidence type="ECO:0000256" key="6">
    <source>
        <dbReference type="ARBA" id="ARBA00022801"/>
    </source>
</evidence>
<feature type="domain" description="Succinylglutamate desuccinylase/Aspartoacylase catalytic" evidence="15">
    <location>
        <begin position="12"/>
        <end position="213"/>
    </location>
</feature>
<evidence type="ECO:0000256" key="5">
    <source>
        <dbReference type="ARBA" id="ARBA00022723"/>
    </source>
</evidence>
<evidence type="ECO:0000256" key="1">
    <source>
        <dbReference type="ARBA" id="ARBA00004123"/>
    </source>
</evidence>
<dbReference type="GO" id="GO:0042802">
    <property type="term" value="F:identical protein binding"/>
    <property type="evidence" value="ECO:0007669"/>
    <property type="project" value="Ensembl"/>
</dbReference>
<dbReference type="CDD" id="cd06909">
    <property type="entry name" value="M14_ASPA"/>
    <property type="match status" value="1"/>
</dbReference>
<evidence type="ECO:0000256" key="9">
    <source>
        <dbReference type="ARBA" id="ARBA00039016"/>
    </source>
</evidence>
<feature type="binding site" evidence="13">
    <location>
        <position position="25"/>
    </location>
    <ligand>
        <name>Zn(2+)</name>
        <dbReference type="ChEBI" id="CHEBI:29105"/>
    </ligand>
</feature>
<evidence type="ECO:0000259" key="14">
    <source>
        <dbReference type="Pfam" id="PF04952"/>
    </source>
</evidence>
<evidence type="ECO:0000313" key="16">
    <source>
        <dbReference type="Ensembl" id="ENSCPRP00005018681.1"/>
    </source>
</evidence>
<feature type="active site" description="Proton donor/acceptor" evidence="12">
    <location>
        <position position="185"/>
    </location>
</feature>
<dbReference type="GO" id="GO:0005634">
    <property type="term" value="C:nucleus"/>
    <property type="evidence" value="ECO:0007669"/>
    <property type="project" value="UniProtKB-SubCell"/>
</dbReference>
<evidence type="ECO:0000256" key="4">
    <source>
        <dbReference type="ARBA" id="ARBA00022490"/>
    </source>
</evidence>
<keyword evidence="6" id="KW-0378">Hydrolase</keyword>
<dbReference type="Gene3D" id="2.20.25.160">
    <property type="match status" value="1"/>
</dbReference>
<dbReference type="FunFam" id="3.40.630.10:FF:000025">
    <property type="entry name" value="aspartoacylase"/>
    <property type="match status" value="1"/>
</dbReference>
<dbReference type="InterPro" id="IPR016708">
    <property type="entry name" value="Aspartoacylase"/>
</dbReference>
<dbReference type="PIRSF" id="PIRSF018001">
    <property type="entry name" value="Aspartoacylase"/>
    <property type="match status" value="1"/>
</dbReference>
<organism evidence="16 17">
    <name type="scientific">Crocodylus porosus</name>
    <name type="common">Saltwater crocodile</name>
    <name type="synonym">Estuarine crocodile</name>
    <dbReference type="NCBI Taxonomy" id="8502"/>
    <lineage>
        <taxon>Eukaryota</taxon>
        <taxon>Metazoa</taxon>
        <taxon>Chordata</taxon>
        <taxon>Craniata</taxon>
        <taxon>Vertebrata</taxon>
        <taxon>Euteleostomi</taxon>
        <taxon>Archelosauria</taxon>
        <taxon>Archosauria</taxon>
        <taxon>Crocodylia</taxon>
        <taxon>Longirostres</taxon>
        <taxon>Crocodylidae</taxon>
        <taxon>Crocodylus</taxon>
    </lineage>
</organism>
<dbReference type="GeneTree" id="ENSGT00390000001189"/>
<dbReference type="AlphaFoldDB" id="A0A7M4F2V3"/>
<dbReference type="Gene3D" id="3.40.630.10">
    <property type="entry name" value="Zn peptidases"/>
    <property type="match status" value="1"/>
</dbReference>
<keyword evidence="5 13" id="KW-0479">Metal-binding</keyword>
<proteinExistence type="inferred from homology"/>
<comment type="similarity">
    <text evidence="3">Belongs to the AspA/AstE family. Aspartoacylase subfamily.</text>
</comment>
<evidence type="ECO:0000256" key="7">
    <source>
        <dbReference type="ARBA" id="ARBA00022833"/>
    </source>
</evidence>
<feature type="binding site" evidence="13">
    <location>
        <position position="117"/>
    </location>
    <ligand>
        <name>Zn(2+)</name>
        <dbReference type="ChEBI" id="CHEBI:29105"/>
    </ligand>
</feature>
<reference evidence="16" key="1">
    <citation type="submission" date="2025-08" db="UniProtKB">
        <authorList>
            <consortium name="Ensembl"/>
        </authorList>
    </citation>
    <scope>IDENTIFICATION</scope>
</reference>
<feature type="binding site" evidence="13">
    <location>
        <position position="22"/>
    </location>
    <ligand>
        <name>Zn(2+)</name>
        <dbReference type="ChEBI" id="CHEBI:29105"/>
    </ligand>
</feature>
<evidence type="ECO:0000256" key="3">
    <source>
        <dbReference type="ARBA" id="ARBA00006173"/>
    </source>
</evidence>
<dbReference type="GO" id="GO:0016788">
    <property type="term" value="F:hydrolase activity, acting on ester bonds"/>
    <property type="evidence" value="ECO:0007669"/>
    <property type="project" value="InterPro"/>
</dbReference>
<keyword evidence="7 13" id="KW-0862">Zinc</keyword>
<gene>
    <name evidence="16" type="primary">ASPA</name>
</gene>
<name>A0A7M4F2V3_CROPO</name>
<evidence type="ECO:0000256" key="8">
    <source>
        <dbReference type="ARBA" id="ARBA00023242"/>
    </source>
</evidence>
<dbReference type="GO" id="GO:0046872">
    <property type="term" value="F:metal ion binding"/>
    <property type="evidence" value="ECO:0007669"/>
    <property type="project" value="UniProtKB-KW"/>
</dbReference>
<dbReference type="Ensembl" id="ENSCPRT00005021866.1">
    <property type="protein sequence ID" value="ENSCPRP00005018681.1"/>
    <property type="gene ID" value="ENSCPRG00005013076.1"/>
</dbReference>